<dbReference type="InterPro" id="IPR011993">
    <property type="entry name" value="PH-like_dom_sf"/>
</dbReference>
<feature type="compositionally biased region" description="Acidic residues" evidence="1">
    <location>
        <begin position="138"/>
        <end position="154"/>
    </location>
</feature>
<name>A0A182KAB8_9DIPT</name>
<organism evidence="3 4">
    <name type="scientific">Anopheles christyi</name>
    <dbReference type="NCBI Taxonomy" id="43041"/>
    <lineage>
        <taxon>Eukaryota</taxon>
        <taxon>Metazoa</taxon>
        <taxon>Ecdysozoa</taxon>
        <taxon>Arthropoda</taxon>
        <taxon>Hexapoda</taxon>
        <taxon>Insecta</taxon>
        <taxon>Pterygota</taxon>
        <taxon>Neoptera</taxon>
        <taxon>Endopterygota</taxon>
        <taxon>Diptera</taxon>
        <taxon>Nematocera</taxon>
        <taxon>Culicoidea</taxon>
        <taxon>Culicidae</taxon>
        <taxon>Anophelinae</taxon>
        <taxon>Anopheles</taxon>
    </lineage>
</organism>
<feature type="region of interest" description="Disordered" evidence="1">
    <location>
        <begin position="86"/>
        <end position="107"/>
    </location>
</feature>
<dbReference type="PROSITE" id="PS50003">
    <property type="entry name" value="PH_DOMAIN"/>
    <property type="match status" value="1"/>
</dbReference>
<reference evidence="4" key="1">
    <citation type="submission" date="2013-03" db="EMBL/GenBank/DDBJ databases">
        <title>The Genome Sequence of Anopheles christyi ACHKN1017.</title>
        <authorList>
            <consortium name="The Broad Institute Genomics Platform"/>
            <person name="Neafsey D.E."/>
            <person name="Besansky N."/>
            <person name="Walker B."/>
            <person name="Young S.K."/>
            <person name="Zeng Q."/>
            <person name="Gargeya S."/>
            <person name="Fitzgerald M."/>
            <person name="Haas B."/>
            <person name="Abouelleil A."/>
            <person name="Allen A.W."/>
            <person name="Alvarado L."/>
            <person name="Arachchi H.M."/>
            <person name="Berlin A.M."/>
            <person name="Chapman S.B."/>
            <person name="Gainer-Dewar J."/>
            <person name="Goldberg J."/>
            <person name="Griggs A."/>
            <person name="Gujja S."/>
            <person name="Hansen M."/>
            <person name="Howarth C."/>
            <person name="Imamovic A."/>
            <person name="Ireland A."/>
            <person name="Larimer J."/>
            <person name="McCowan C."/>
            <person name="Murphy C."/>
            <person name="Pearson M."/>
            <person name="Poon T.W."/>
            <person name="Priest M."/>
            <person name="Roberts A."/>
            <person name="Saif S."/>
            <person name="Shea T."/>
            <person name="Sisk P."/>
            <person name="Sykes S."/>
            <person name="Wortman J."/>
            <person name="Nusbaum C."/>
            <person name="Birren B."/>
        </authorList>
    </citation>
    <scope>NUCLEOTIDE SEQUENCE [LARGE SCALE GENOMIC DNA]</scope>
    <source>
        <strain evidence="4">ACHKN1017</strain>
    </source>
</reference>
<proteinExistence type="predicted"/>
<evidence type="ECO:0000313" key="4">
    <source>
        <dbReference type="Proteomes" id="UP000075881"/>
    </source>
</evidence>
<dbReference type="CDD" id="cd00821">
    <property type="entry name" value="PH"/>
    <property type="match status" value="1"/>
</dbReference>
<dbReference type="SUPFAM" id="SSF50729">
    <property type="entry name" value="PH domain-like"/>
    <property type="match status" value="1"/>
</dbReference>
<dbReference type="SMART" id="SM00233">
    <property type="entry name" value="PH"/>
    <property type="match status" value="1"/>
</dbReference>
<dbReference type="EnsemblMetazoa" id="ACHR007705-RA">
    <property type="protein sequence ID" value="ACHR007705-PA"/>
    <property type="gene ID" value="ACHR007705"/>
</dbReference>
<feature type="domain" description="PH" evidence="2">
    <location>
        <begin position="220"/>
        <end position="319"/>
    </location>
</feature>
<keyword evidence="4" id="KW-1185">Reference proteome</keyword>
<dbReference type="InterPro" id="IPR001849">
    <property type="entry name" value="PH_domain"/>
</dbReference>
<protein>
    <submittedName>
        <fullName evidence="3">PH domain-containing protein</fullName>
    </submittedName>
</protein>
<dbReference type="VEuPathDB" id="VectorBase:ACHR007705"/>
<dbReference type="STRING" id="43041.A0A182KAB8"/>
<evidence type="ECO:0000259" key="2">
    <source>
        <dbReference type="PROSITE" id="PS50003"/>
    </source>
</evidence>
<feature type="region of interest" description="Disordered" evidence="1">
    <location>
        <begin position="471"/>
        <end position="501"/>
    </location>
</feature>
<feature type="region of interest" description="Disordered" evidence="1">
    <location>
        <begin position="119"/>
        <end position="154"/>
    </location>
</feature>
<feature type="compositionally biased region" description="Polar residues" evidence="1">
    <location>
        <begin position="119"/>
        <end position="128"/>
    </location>
</feature>
<evidence type="ECO:0000256" key="1">
    <source>
        <dbReference type="SAM" id="MobiDB-lite"/>
    </source>
</evidence>
<feature type="region of interest" description="Disordered" evidence="1">
    <location>
        <begin position="412"/>
        <end position="457"/>
    </location>
</feature>
<feature type="compositionally biased region" description="Low complexity" evidence="1">
    <location>
        <begin position="489"/>
        <end position="501"/>
    </location>
</feature>
<dbReference type="Proteomes" id="UP000075881">
    <property type="component" value="Unassembled WGS sequence"/>
</dbReference>
<dbReference type="Gene3D" id="2.30.29.30">
    <property type="entry name" value="Pleckstrin-homology domain (PH domain)/Phosphotyrosine-binding domain (PTB)"/>
    <property type="match status" value="1"/>
</dbReference>
<dbReference type="Pfam" id="PF00169">
    <property type="entry name" value="PH"/>
    <property type="match status" value="1"/>
</dbReference>
<dbReference type="AlphaFoldDB" id="A0A182KAB8"/>
<reference evidence="3" key="2">
    <citation type="submission" date="2020-05" db="UniProtKB">
        <authorList>
            <consortium name="EnsemblMetazoa"/>
        </authorList>
    </citation>
    <scope>IDENTIFICATION</scope>
    <source>
        <strain evidence="3">ACHKN1017</strain>
    </source>
</reference>
<feature type="region of interest" description="Disordered" evidence="1">
    <location>
        <begin position="183"/>
        <end position="206"/>
    </location>
</feature>
<sequence>MMQLQQRELVADCVQLLKLRRYLCEECVESSREDAVRNNVPNDDETYLNVFQSHQLLPGMRARLLVDCEELLERLECSAVSLTCTSDANTGKETDETHEKPFEDEESSYIDMSGANTLKANTSSSNVSVVEPPRDELATDIDEPNDNETDDVPFDTAEENSYELTTDQILYDECTQGEVFYEEQEAPTTPAPRTPTPEHSPSDSQCPYGGLPASHLRLQHSPKHGTLFRQEKRLFFDQFKKYYVGLIGKWLLVYNSHNDLKPLQTIFIKSIKLDLSLNEQINEKHLFQIKTHTDSKVHFLSPSFQDLNEWIVAIENNLIEKNDRPVVEESASLQLSRKLPLPPCDETDLHTGSLVEDGIYEEPSLCLKTESISKGKAHGYDTPKPCCGKSTENVTISMNSGVCSKQNTCNSPVTSQKPDLPAKTFDTGGASGTPTPVKNWLRNRFNRSPPEPGEVKLSKKALKKLSFEELPISEGNAEPPSPSKPEPVTTSPKFTLTTTPTSKGTKINMIISQLEANGQLNLLSKRLNETSKRYTWVADGVTGC</sequence>
<feature type="compositionally biased region" description="Basic and acidic residues" evidence="1">
    <location>
        <begin position="90"/>
        <end position="101"/>
    </location>
</feature>
<accession>A0A182KAB8</accession>
<evidence type="ECO:0000313" key="3">
    <source>
        <dbReference type="EnsemblMetazoa" id="ACHR007705-PA"/>
    </source>
</evidence>